<proteinExistence type="inferred from homology"/>
<dbReference type="InterPro" id="IPR051617">
    <property type="entry name" value="UNC-93-like_regulator"/>
</dbReference>
<keyword evidence="7" id="KW-1185">Reference proteome</keyword>
<sequence length="129" mass="14156">MLLVLLSTPAWATTTPIAADSLLIEPNPYLPLLIAVLFGIGDNCVNTARTVICALILRDKRAEVFAISKFHQTLLLATVMFLSPVISVHVYFAIMLVYGIATVFLYRSVLNDVDEKELLDSRSVSITSS</sequence>
<evidence type="ECO:0000256" key="2">
    <source>
        <dbReference type="ARBA" id="ARBA00009172"/>
    </source>
</evidence>
<dbReference type="InterPro" id="IPR010291">
    <property type="entry name" value="Ion_channel_UNC-93"/>
</dbReference>
<dbReference type="GO" id="GO:0016020">
    <property type="term" value="C:membrane"/>
    <property type="evidence" value="ECO:0007669"/>
    <property type="project" value="UniProtKB-SubCell"/>
</dbReference>
<evidence type="ECO:0000313" key="7">
    <source>
        <dbReference type="Proteomes" id="UP000005239"/>
    </source>
</evidence>
<evidence type="ECO:0000256" key="5">
    <source>
        <dbReference type="ARBA" id="ARBA00023136"/>
    </source>
</evidence>
<accession>A0A454Y188</accession>
<gene>
    <name evidence="6" type="primary">WBGene00272563</name>
</gene>
<organism evidence="6 7">
    <name type="scientific">Pristionchus pacificus</name>
    <name type="common">Parasitic nematode worm</name>
    <dbReference type="NCBI Taxonomy" id="54126"/>
    <lineage>
        <taxon>Eukaryota</taxon>
        <taxon>Metazoa</taxon>
        <taxon>Ecdysozoa</taxon>
        <taxon>Nematoda</taxon>
        <taxon>Chromadorea</taxon>
        <taxon>Rhabditida</taxon>
        <taxon>Rhabditina</taxon>
        <taxon>Diplogasteromorpha</taxon>
        <taxon>Diplogasteroidea</taxon>
        <taxon>Neodiplogasteridae</taxon>
        <taxon>Pristionchus</taxon>
    </lineage>
</organism>
<dbReference type="Proteomes" id="UP000005239">
    <property type="component" value="Unassembled WGS sequence"/>
</dbReference>
<evidence type="ECO:0000256" key="1">
    <source>
        <dbReference type="ARBA" id="ARBA00004141"/>
    </source>
</evidence>
<comment type="similarity">
    <text evidence="2">Belongs to the unc-93 family.</text>
</comment>
<dbReference type="InterPro" id="IPR036259">
    <property type="entry name" value="MFS_trans_sf"/>
</dbReference>
<dbReference type="PANTHER" id="PTHR23294:SF18">
    <property type="entry name" value="UNC93-LIKE PROTEIN MFSD11"/>
    <property type="match status" value="1"/>
</dbReference>
<keyword evidence="3" id="KW-0812">Transmembrane</keyword>
<evidence type="ECO:0000256" key="3">
    <source>
        <dbReference type="ARBA" id="ARBA00022692"/>
    </source>
</evidence>
<dbReference type="PANTHER" id="PTHR23294">
    <property type="entry name" value="ET TRANSLATION PRODUCT-RELATED"/>
    <property type="match status" value="1"/>
</dbReference>
<dbReference type="SUPFAM" id="SSF103473">
    <property type="entry name" value="MFS general substrate transporter"/>
    <property type="match status" value="1"/>
</dbReference>
<keyword evidence="5" id="KW-0472">Membrane</keyword>
<reference evidence="6" key="2">
    <citation type="submission" date="2022-06" db="UniProtKB">
        <authorList>
            <consortium name="EnsemblMetazoa"/>
        </authorList>
    </citation>
    <scope>IDENTIFICATION</scope>
    <source>
        <strain evidence="6">PS312</strain>
    </source>
</reference>
<keyword evidence="4" id="KW-1133">Transmembrane helix</keyword>
<accession>A0A8R1UK27</accession>
<reference evidence="7" key="1">
    <citation type="journal article" date="2008" name="Nat. Genet.">
        <title>The Pristionchus pacificus genome provides a unique perspective on nematode lifestyle and parasitism.</title>
        <authorList>
            <person name="Dieterich C."/>
            <person name="Clifton S.W."/>
            <person name="Schuster L.N."/>
            <person name="Chinwalla A."/>
            <person name="Delehaunty K."/>
            <person name="Dinkelacker I."/>
            <person name="Fulton L."/>
            <person name="Fulton R."/>
            <person name="Godfrey J."/>
            <person name="Minx P."/>
            <person name="Mitreva M."/>
            <person name="Roeseler W."/>
            <person name="Tian H."/>
            <person name="Witte H."/>
            <person name="Yang S.P."/>
            <person name="Wilson R.K."/>
            <person name="Sommer R.J."/>
        </authorList>
    </citation>
    <scope>NUCLEOTIDE SEQUENCE [LARGE SCALE GENOMIC DNA]</scope>
    <source>
        <strain evidence="7">PS312</strain>
    </source>
</reference>
<name>A0A454Y188_PRIPA</name>
<evidence type="ECO:0000313" key="6">
    <source>
        <dbReference type="EnsemblMetazoa" id="PPA34194.1"/>
    </source>
</evidence>
<evidence type="ECO:0000256" key="4">
    <source>
        <dbReference type="ARBA" id="ARBA00022989"/>
    </source>
</evidence>
<dbReference type="EnsemblMetazoa" id="PPA34194.1">
    <property type="protein sequence ID" value="PPA34194.1"/>
    <property type="gene ID" value="WBGene00272563"/>
</dbReference>
<protein>
    <submittedName>
        <fullName evidence="6">Uncharacterized protein</fullName>
    </submittedName>
</protein>
<dbReference type="Pfam" id="PF05978">
    <property type="entry name" value="UNC-93"/>
    <property type="match status" value="1"/>
</dbReference>
<dbReference type="AlphaFoldDB" id="A0A454Y188"/>
<comment type="subcellular location">
    <subcellularLocation>
        <location evidence="1">Membrane</location>
        <topology evidence="1">Multi-pass membrane protein</topology>
    </subcellularLocation>
</comment>
<dbReference type="OrthoDB" id="5868289at2759"/>